<evidence type="ECO:0000313" key="2">
    <source>
        <dbReference type="EMBL" id="TDT43402.1"/>
    </source>
</evidence>
<evidence type="ECO:0000256" key="1">
    <source>
        <dbReference type="SAM" id="Phobius"/>
    </source>
</evidence>
<dbReference type="RefSeq" id="WP_133735472.1">
    <property type="nucleotide sequence ID" value="NZ_SOAX01000002.1"/>
</dbReference>
<dbReference type="Proteomes" id="UP000295830">
    <property type="component" value="Unassembled WGS sequence"/>
</dbReference>
<gene>
    <name evidence="2" type="ORF">DES49_1216</name>
</gene>
<organism evidence="2 3">
    <name type="scientific">Halospina denitrificans</name>
    <dbReference type="NCBI Taxonomy" id="332522"/>
    <lineage>
        <taxon>Bacteria</taxon>
        <taxon>Pseudomonadati</taxon>
        <taxon>Pseudomonadota</taxon>
        <taxon>Gammaproteobacteria</taxon>
        <taxon>Halospina</taxon>
    </lineage>
</organism>
<evidence type="ECO:0000313" key="3">
    <source>
        <dbReference type="Proteomes" id="UP000295830"/>
    </source>
</evidence>
<accession>A0A4R7JY32</accession>
<keyword evidence="1" id="KW-1133">Transmembrane helix</keyword>
<sequence length="409" mass="46662">MMDLLANPELWKYLSIPVIAALIGWVTNWMAIKLTFYPLDFIGIRPFLGWQGIIPSKAEKMATIAVDATIAKIGTVQEIFEYIDPRVLTQYVVDHTVPRTEEYVDEIMLAEHPTFWENLPQRAREMVYERVRKRSPELVDNLVDDFSDNAEDLLDIQSMVVEQLGEDRTLLNRIFLECGEKEFRFIINSGLYFGFGFGLIQMATWYFFPAGWILPAFGLLVGWATNWIALNFIFRPLYPVKIGPFRLQGQFLRRQPEVAQSFCHIVTHEILTVGNLVDAILNGSKSHRARNLVRKHMKKLVDETAGMGKAFTQVAFGPTSFANLKQRVGDLSIEIAGETFDDPMFANDRAQAVEEIMRRRMEELSPEEFQDLLRPCFQEDEIKLIAAGAALGFLAGLAQLTFIFGATMF</sequence>
<feature type="transmembrane region" description="Helical" evidence="1">
    <location>
        <begin position="190"/>
        <end position="208"/>
    </location>
</feature>
<reference evidence="2 3" key="1">
    <citation type="submission" date="2019-03" db="EMBL/GenBank/DDBJ databases">
        <title>Genomic Encyclopedia of Type Strains, Phase IV (KMG-IV): sequencing the most valuable type-strain genomes for metagenomic binning, comparative biology and taxonomic classification.</title>
        <authorList>
            <person name="Goeker M."/>
        </authorList>
    </citation>
    <scope>NUCLEOTIDE SEQUENCE [LARGE SCALE GENOMIC DNA]</scope>
    <source>
        <strain evidence="2 3">DSM 15505</strain>
    </source>
</reference>
<proteinExistence type="predicted"/>
<keyword evidence="3" id="KW-1185">Reference proteome</keyword>
<dbReference type="PANTHER" id="PTHR35791:SF1">
    <property type="entry name" value="UPF0754 MEMBRANE PROTEIN YHEB"/>
    <property type="match status" value="1"/>
</dbReference>
<evidence type="ECO:0008006" key="4">
    <source>
        <dbReference type="Google" id="ProtNLM"/>
    </source>
</evidence>
<dbReference type="OrthoDB" id="3631561at2"/>
<feature type="transmembrane region" description="Helical" evidence="1">
    <location>
        <begin position="12"/>
        <end position="32"/>
    </location>
</feature>
<name>A0A4R7JY32_9GAMM</name>
<feature type="transmembrane region" description="Helical" evidence="1">
    <location>
        <begin position="214"/>
        <end position="234"/>
    </location>
</feature>
<dbReference type="AlphaFoldDB" id="A0A4R7JY32"/>
<dbReference type="PANTHER" id="PTHR35791">
    <property type="entry name" value="UPF0754 MEMBRANE PROTEIN YHEB"/>
    <property type="match status" value="1"/>
</dbReference>
<protein>
    <recommendedName>
        <fullName evidence="4">DUF445 family protein</fullName>
    </recommendedName>
</protein>
<keyword evidence="1" id="KW-0472">Membrane</keyword>
<feature type="transmembrane region" description="Helical" evidence="1">
    <location>
        <begin position="384"/>
        <end position="406"/>
    </location>
</feature>
<keyword evidence="1" id="KW-0812">Transmembrane</keyword>
<dbReference type="EMBL" id="SOAX01000002">
    <property type="protein sequence ID" value="TDT43402.1"/>
    <property type="molecule type" value="Genomic_DNA"/>
</dbReference>
<comment type="caution">
    <text evidence="2">The sequence shown here is derived from an EMBL/GenBank/DDBJ whole genome shotgun (WGS) entry which is preliminary data.</text>
</comment>